<sequence length="193" mass="21880">MRYFDVAVSALSIALLSPVLITAYLAIASTGRSPLYSHRRIGQNNKAFGCYKFTSMKSMDQISESDKARVKHELSAYGKVNDDPRITRIGKLIRKTSIDELPQLINVLRGDMTLIGPRPVTEPELKYYGRRSSSYLSVKPGLTGLWQVSGRSDTSYKRRVAIDHYFAINRTRKLKMFIFLKTFYVVVAMKGSQ</sequence>
<keyword evidence="6" id="KW-1133">Transmembrane helix</keyword>
<evidence type="ECO:0000256" key="1">
    <source>
        <dbReference type="ARBA" id="ARBA00004236"/>
    </source>
</evidence>
<dbReference type="InterPro" id="IPR003362">
    <property type="entry name" value="Bact_transf"/>
</dbReference>
<dbReference type="AlphaFoldDB" id="A0A095TF16"/>
<reference evidence="9" key="1">
    <citation type="submission" date="2014-12" db="EMBL/GenBank/DDBJ databases">
        <title>The draft genome of the Tatumella morbirosei type strain, LMG23360T isolated from pineapple rot.</title>
        <authorList>
            <person name="Smits T.H."/>
            <person name="Palmer M."/>
            <person name="Venter S.N."/>
            <person name="Duffy B."/>
            <person name="Steenkamp E.T."/>
            <person name="Chan W.Y."/>
            <person name="Coutinho T.A."/>
            <person name="Coetzee M.P."/>
            <person name="De Maayer P."/>
        </authorList>
    </citation>
    <scope>NUCLEOTIDE SEQUENCE [LARGE SCALE GENOMIC DNA]</scope>
    <source>
        <strain evidence="9">LMG 23360</strain>
    </source>
</reference>
<dbReference type="GO" id="GO:0005886">
    <property type="term" value="C:plasma membrane"/>
    <property type="evidence" value="ECO:0007669"/>
    <property type="project" value="UniProtKB-SubCell"/>
</dbReference>
<feature type="domain" description="Bacterial sugar transferase" evidence="8">
    <location>
        <begin position="2"/>
        <end position="187"/>
    </location>
</feature>
<keyword evidence="4" id="KW-0808">Transferase</keyword>
<keyword evidence="3" id="KW-1003">Cell membrane</keyword>
<dbReference type="Pfam" id="PF02397">
    <property type="entry name" value="Bac_transf"/>
    <property type="match status" value="1"/>
</dbReference>
<dbReference type="Proteomes" id="UP000029577">
    <property type="component" value="Unassembled WGS sequence"/>
</dbReference>
<dbReference type="PANTHER" id="PTHR30576">
    <property type="entry name" value="COLANIC BIOSYNTHESIS UDP-GLUCOSE LIPID CARRIER TRANSFERASE"/>
    <property type="match status" value="1"/>
</dbReference>
<keyword evidence="7" id="KW-0472">Membrane</keyword>
<organism evidence="9 10">
    <name type="scientific">Tatumella morbirosei</name>
    <dbReference type="NCBI Taxonomy" id="642227"/>
    <lineage>
        <taxon>Bacteria</taxon>
        <taxon>Pseudomonadati</taxon>
        <taxon>Pseudomonadota</taxon>
        <taxon>Gammaproteobacteria</taxon>
        <taxon>Enterobacterales</taxon>
        <taxon>Erwiniaceae</taxon>
        <taxon>Tatumella</taxon>
    </lineage>
</organism>
<evidence type="ECO:0000256" key="5">
    <source>
        <dbReference type="ARBA" id="ARBA00022692"/>
    </source>
</evidence>
<dbReference type="GO" id="GO:0016780">
    <property type="term" value="F:phosphotransferase activity, for other substituted phosphate groups"/>
    <property type="evidence" value="ECO:0007669"/>
    <property type="project" value="TreeGrafter"/>
</dbReference>
<dbReference type="eggNOG" id="COG2148">
    <property type="taxonomic scope" value="Bacteria"/>
</dbReference>
<evidence type="ECO:0000313" key="9">
    <source>
        <dbReference type="EMBL" id="KGD75287.2"/>
    </source>
</evidence>
<gene>
    <name evidence="9" type="ORF">HA49_08640</name>
</gene>
<evidence type="ECO:0000256" key="2">
    <source>
        <dbReference type="ARBA" id="ARBA00006464"/>
    </source>
</evidence>
<evidence type="ECO:0000256" key="6">
    <source>
        <dbReference type="ARBA" id="ARBA00022989"/>
    </source>
</evidence>
<evidence type="ECO:0000256" key="3">
    <source>
        <dbReference type="ARBA" id="ARBA00022475"/>
    </source>
</evidence>
<protein>
    <submittedName>
        <fullName evidence="9">UDP-phosphate galactose phosphotransferase</fullName>
    </submittedName>
</protein>
<keyword evidence="10" id="KW-1185">Reference proteome</keyword>
<comment type="similarity">
    <text evidence="2">Belongs to the bacterial sugar transferase family.</text>
</comment>
<comment type="caution">
    <text evidence="9">The sequence shown here is derived from an EMBL/GenBank/DDBJ whole genome shotgun (WGS) entry which is preliminary data.</text>
</comment>
<name>A0A095TF16_9GAMM</name>
<accession>A0A095TF16</accession>
<evidence type="ECO:0000256" key="4">
    <source>
        <dbReference type="ARBA" id="ARBA00022679"/>
    </source>
</evidence>
<dbReference type="STRING" id="642227.HA49_08640"/>
<proteinExistence type="inferred from homology"/>
<dbReference type="EMBL" id="JPKR02000004">
    <property type="protein sequence ID" value="KGD75287.2"/>
    <property type="molecule type" value="Genomic_DNA"/>
</dbReference>
<comment type="subcellular location">
    <subcellularLocation>
        <location evidence="1">Cell membrane</location>
    </subcellularLocation>
</comment>
<keyword evidence="5" id="KW-0812">Transmembrane</keyword>
<evidence type="ECO:0000256" key="7">
    <source>
        <dbReference type="ARBA" id="ARBA00023136"/>
    </source>
</evidence>
<dbReference type="PANTHER" id="PTHR30576:SF4">
    <property type="entry name" value="UNDECAPRENYL-PHOSPHATE GALACTOSE PHOSPHOTRANSFERASE"/>
    <property type="match status" value="1"/>
</dbReference>
<evidence type="ECO:0000313" key="10">
    <source>
        <dbReference type="Proteomes" id="UP000029577"/>
    </source>
</evidence>
<evidence type="ECO:0000259" key="8">
    <source>
        <dbReference type="Pfam" id="PF02397"/>
    </source>
</evidence>